<dbReference type="InterPro" id="IPR036691">
    <property type="entry name" value="Endo/exonu/phosph_ase_sf"/>
</dbReference>
<proteinExistence type="predicted"/>
<reference evidence="1" key="1">
    <citation type="submission" date="2021-05" db="EMBL/GenBank/DDBJ databases">
        <authorList>
            <person name="Alioto T."/>
            <person name="Alioto T."/>
            <person name="Gomez Garrido J."/>
        </authorList>
    </citation>
    <scope>NUCLEOTIDE SEQUENCE</scope>
</reference>
<sequence length="147" mass="16864">METHITDMSNCSSTANTNRNQAFRIFYQNVNGLRRKTTEFHLNLISEDYDIIVLTETNLTSDIYDNELFDNRYSIFRQDRNLNNTSKESGGGIIVAIKNHYNAQAVPNINENEQKVESLWIRCTLLGHTIYICACYFSPPSTTSIPT</sequence>
<dbReference type="Gene3D" id="3.60.10.10">
    <property type="entry name" value="Endonuclease/exonuclease/phosphatase"/>
    <property type="match status" value="1"/>
</dbReference>
<protein>
    <submittedName>
        <fullName evidence="1">Uncharacterized protein</fullName>
    </submittedName>
</protein>
<dbReference type="AlphaFoldDB" id="A0A8D9EF95"/>
<dbReference type="SUPFAM" id="SSF56219">
    <property type="entry name" value="DNase I-like"/>
    <property type="match status" value="1"/>
</dbReference>
<organism evidence="1">
    <name type="scientific">Cacopsylla melanoneura</name>
    <dbReference type="NCBI Taxonomy" id="428564"/>
    <lineage>
        <taxon>Eukaryota</taxon>
        <taxon>Metazoa</taxon>
        <taxon>Ecdysozoa</taxon>
        <taxon>Arthropoda</taxon>
        <taxon>Hexapoda</taxon>
        <taxon>Insecta</taxon>
        <taxon>Pterygota</taxon>
        <taxon>Neoptera</taxon>
        <taxon>Paraneoptera</taxon>
        <taxon>Hemiptera</taxon>
        <taxon>Sternorrhyncha</taxon>
        <taxon>Psylloidea</taxon>
        <taxon>Psyllidae</taxon>
        <taxon>Psyllinae</taxon>
        <taxon>Cacopsylla</taxon>
    </lineage>
</organism>
<dbReference type="EMBL" id="HBUF01523882">
    <property type="protein sequence ID" value="CAG6749612.1"/>
    <property type="molecule type" value="Transcribed_RNA"/>
</dbReference>
<dbReference type="EMBL" id="HBUF01523886">
    <property type="protein sequence ID" value="CAG6749625.1"/>
    <property type="molecule type" value="Transcribed_RNA"/>
</dbReference>
<accession>A0A8D9EF95</accession>
<evidence type="ECO:0000313" key="1">
    <source>
        <dbReference type="EMBL" id="CAG6749625.1"/>
    </source>
</evidence>
<name>A0A8D9EF95_9HEMI</name>